<gene>
    <name evidence="1" type="ORF">CDAR_233951</name>
</gene>
<reference evidence="1 2" key="1">
    <citation type="submission" date="2021-06" db="EMBL/GenBank/DDBJ databases">
        <title>Caerostris darwini draft genome.</title>
        <authorList>
            <person name="Kono N."/>
            <person name="Arakawa K."/>
        </authorList>
    </citation>
    <scope>NUCLEOTIDE SEQUENCE [LARGE SCALE GENOMIC DNA]</scope>
</reference>
<organism evidence="1 2">
    <name type="scientific">Caerostris darwini</name>
    <dbReference type="NCBI Taxonomy" id="1538125"/>
    <lineage>
        <taxon>Eukaryota</taxon>
        <taxon>Metazoa</taxon>
        <taxon>Ecdysozoa</taxon>
        <taxon>Arthropoda</taxon>
        <taxon>Chelicerata</taxon>
        <taxon>Arachnida</taxon>
        <taxon>Araneae</taxon>
        <taxon>Araneomorphae</taxon>
        <taxon>Entelegynae</taxon>
        <taxon>Araneoidea</taxon>
        <taxon>Araneidae</taxon>
        <taxon>Caerostris</taxon>
    </lineage>
</organism>
<dbReference type="AlphaFoldDB" id="A0AAV4R5U5"/>
<protein>
    <submittedName>
        <fullName evidence="1">Uncharacterized protein</fullName>
    </submittedName>
</protein>
<accession>A0AAV4R5U5</accession>
<dbReference type="EMBL" id="BPLQ01005768">
    <property type="protein sequence ID" value="GIY17029.1"/>
    <property type="molecule type" value="Genomic_DNA"/>
</dbReference>
<proteinExistence type="predicted"/>
<dbReference type="Proteomes" id="UP001054837">
    <property type="component" value="Unassembled WGS sequence"/>
</dbReference>
<comment type="caution">
    <text evidence="1">The sequence shown here is derived from an EMBL/GenBank/DDBJ whole genome shotgun (WGS) entry which is preliminary data.</text>
</comment>
<keyword evidence="2" id="KW-1185">Reference proteome</keyword>
<sequence length="98" mass="11248">MSQIARQLRIGAYLIESHALAQLCIETLHAQHIRLQLRLTFFLGSEDNLNKNPIHSVTFRMNPDVAQSVSLRTSCGEHTIGERNLPDRDILETYRFDT</sequence>
<name>A0AAV4R5U5_9ARAC</name>
<evidence type="ECO:0000313" key="1">
    <source>
        <dbReference type="EMBL" id="GIY17029.1"/>
    </source>
</evidence>
<evidence type="ECO:0000313" key="2">
    <source>
        <dbReference type="Proteomes" id="UP001054837"/>
    </source>
</evidence>